<dbReference type="Pfam" id="PF07859">
    <property type="entry name" value="Abhydrolase_3"/>
    <property type="match status" value="1"/>
</dbReference>
<dbReference type="PANTHER" id="PTHR23025">
    <property type="entry name" value="TRIACYLGLYCEROL LIPASE"/>
    <property type="match status" value="1"/>
</dbReference>
<organism evidence="5">
    <name type="scientific">Fonticula alba</name>
    <name type="common">Slime mold</name>
    <dbReference type="NCBI Taxonomy" id="691883"/>
    <lineage>
        <taxon>Eukaryota</taxon>
        <taxon>Rotosphaerida</taxon>
        <taxon>Fonticulaceae</taxon>
        <taxon>Fonticula</taxon>
    </lineage>
</organism>
<feature type="compositionally biased region" description="Low complexity" evidence="3">
    <location>
        <begin position="781"/>
        <end position="802"/>
    </location>
</feature>
<feature type="domain" description="Alpha/beta hydrolase fold-3" evidence="4">
    <location>
        <begin position="904"/>
        <end position="1112"/>
    </location>
</feature>
<dbReference type="eggNOG" id="KOG4388">
    <property type="taxonomic scope" value="Eukaryota"/>
</dbReference>
<proteinExistence type="inferred from homology"/>
<feature type="compositionally biased region" description="Low complexity" evidence="3">
    <location>
        <begin position="109"/>
        <end position="122"/>
    </location>
</feature>
<dbReference type="InterPro" id="IPR013094">
    <property type="entry name" value="AB_hydrolase_3"/>
</dbReference>
<evidence type="ECO:0000256" key="1">
    <source>
        <dbReference type="ARBA" id="ARBA00010515"/>
    </source>
</evidence>
<feature type="compositionally biased region" description="Pro residues" evidence="3">
    <location>
        <begin position="1177"/>
        <end position="1189"/>
    </location>
</feature>
<protein>
    <recommendedName>
        <fullName evidence="4">Alpha/beta hydrolase fold-3 domain-containing protein</fullName>
    </recommendedName>
</protein>
<dbReference type="InterPro" id="IPR002168">
    <property type="entry name" value="Lipase_GDXG_HIS_AS"/>
</dbReference>
<dbReference type="GO" id="GO:0004771">
    <property type="term" value="F:sterol ester esterase activity"/>
    <property type="evidence" value="ECO:0007669"/>
    <property type="project" value="TreeGrafter"/>
</dbReference>
<feature type="region of interest" description="Disordered" evidence="3">
    <location>
        <begin position="679"/>
        <end position="719"/>
    </location>
</feature>
<dbReference type="SUPFAM" id="SSF53474">
    <property type="entry name" value="alpha/beta-Hydrolases"/>
    <property type="match status" value="1"/>
</dbReference>
<dbReference type="PANTHER" id="PTHR23025:SF3">
    <property type="entry name" value="HORMONE-SENSITIVE LIPASE"/>
    <property type="match status" value="1"/>
</dbReference>
<dbReference type="AlphaFoldDB" id="A0A058ZEN8"/>
<feature type="region of interest" description="Disordered" evidence="3">
    <location>
        <begin position="109"/>
        <end position="142"/>
    </location>
</feature>
<reference evidence="5" key="1">
    <citation type="submission" date="2013-04" db="EMBL/GenBank/DDBJ databases">
        <title>The Genome Sequence of Fonticula alba ATCC 38817.</title>
        <authorList>
            <consortium name="The Broad Institute Genomics Platform"/>
            <person name="Russ C."/>
            <person name="Cuomo C."/>
            <person name="Burger G."/>
            <person name="Gray M.W."/>
            <person name="Holland P.W.H."/>
            <person name="King N."/>
            <person name="Lang F.B.F."/>
            <person name="Roger A.J."/>
            <person name="Ruiz-Trillo I."/>
            <person name="Brown M."/>
            <person name="Walker B."/>
            <person name="Young S."/>
            <person name="Zeng Q."/>
            <person name="Gargeya S."/>
            <person name="Fitzgerald M."/>
            <person name="Haas B."/>
            <person name="Abouelleil A."/>
            <person name="Allen A.W."/>
            <person name="Alvarado L."/>
            <person name="Arachchi H.M."/>
            <person name="Berlin A.M."/>
            <person name="Chapman S.B."/>
            <person name="Gainer-Dewar J."/>
            <person name="Goldberg J."/>
            <person name="Griggs A."/>
            <person name="Gujja S."/>
            <person name="Hansen M."/>
            <person name="Howarth C."/>
            <person name="Imamovic A."/>
            <person name="Ireland A."/>
            <person name="Larimer J."/>
            <person name="McCowan C."/>
            <person name="Murphy C."/>
            <person name="Pearson M."/>
            <person name="Poon T.W."/>
            <person name="Priest M."/>
            <person name="Roberts A."/>
            <person name="Saif S."/>
            <person name="Shea T."/>
            <person name="Sisk P."/>
            <person name="Sykes S."/>
            <person name="Wortman J."/>
            <person name="Nusbaum C."/>
            <person name="Birren B."/>
        </authorList>
    </citation>
    <scope>NUCLEOTIDE SEQUENCE [LARGE SCALE GENOMIC DNA]</scope>
    <source>
        <strain evidence="5">ATCC 38817</strain>
    </source>
</reference>
<keyword evidence="2" id="KW-0378">Hydrolase</keyword>
<dbReference type="OrthoDB" id="1588at2759"/>
<sequence>MSSAPYSSSPSDLFLNKSSASLSIMESLSLSGHVGRQSLAAATRGDPLVDVLLDATSPHGADMDFLSSIGPAGRPPSRDFAAASLRSSLYSPISSDALLQAPGLSPTTGFGSFTSGGSTSPGPVRPGTCRCPPSSRPHGGPGTPDVCHRCLNAQLYSSPDGGTPTASGQVPRDTGPDARALADSVSDEVVLFPRGPEKHVRVRRYRGLPTRERALGILRETERALCSLTMACSSAVISVPRNGFDSDPEASIGMPIDQGDEQSWLPAHFHEASAGSGTGSGARSVPHGGPFPRYPKTYLEALDCLIEIIPRLHDMSRLLRERFDPDYASGLGHGRPAGSLPPDLALTVSVGCQSVLRVLLSYSVALRFRIFEAEGWLTQGEAPQSRLVLFGGGDAERPQSASEAASMRAAPSATGTPGCLSAAFWQRRRSRQIVVREARKAAGMLDIFTLAVNVQLAQADRPPGHVGGPGTVGVLSEQDPLFRSRSSDSPFVLEDDLIRNPALRKWEDLLHQFDPYPFFANPGYFLVDRITLFNYLLVQATASASQSMTYSSALFKTLSFGVWNFLYTFSYDRAAKRAAHCLSSLAHDFDFVKFLWNLPETPGIRNMFEFMYHDVPNDEMFSIPSFRHRPNSWFWDAPPAPAGVTYRIPSPGPGGFGTVPSPVPDRAAPFVSYDAAGFGGGPAARPGSSQSSPGSLQHGSHASSAPRWPAASQRPRVHSHNELADIADAPSDGNLGAFSESTALLDAEARIRRFDSLEADVTEQATRARGLSRPPSKEQMAGDPWAAAASTTAPTPPDSGSDASLPGSEQVFPAGGLYMYPPVKHPLLKMPPLPADYQHEYIRARFISTTSLPFTRTLKSRVRQLPFRIFVKDEEPSYERMVGGLYGDIHLDYPLIPELTPALIFHVHGGGFVAMTSFSHGNYMRQWALDTGLPILSVDYRLAPDFPFPVQLEECWQAYRWAVRNAQRLGTSAERIIIVGDSAGGNLATALTLKIIAEGFRRPDLLVLAYPALYLMNSPSCSRALSAFDPMLNLNVLIQVLRAYNPTHSESAFISPLLAPDQALAEFPPTRIVVGEFDPLLDDSIHLYTRLQQVSHQDVEISIRPRLPHGFLNMTDVVPEAHEAVTLVSLWINEQMSKWGYRALSLDGATTGQTTKTTTTATTTAVPGTADGATTGAPPPRGGVPPSGR</sequence>
<comment type="similarity">
    <text evidence="1">Belongs to the 'GDXG' lipolytic enzyme family.</text>
</comment>
<dbReference type="Gene3D" id="3.40.50.1820">
    <property type="entry name" value="alpha/beta hydrolase"/>
    <property type="match status" value="1"/>
</dbReference>
<dbReference type="RefSeq" id="XP_009493988.1">
    <property type="nucleotide sequence ID" value="XM_009495713.1"/>
</dbReference>
<accession>A0A058ZEN8</accession>
<dbReference type="STRING" id="691883.A0A058ZEN8"/>
<feature type="region of interest" description="Disordered" evidence="3">
    <location>
        <begin position="761"/>
        <end position="807"/>
    </location>
</feature>
<dbReference type="InterPro" id="IPR029058">
    <property type="entry name" value="AB_hydrolase_fold"/>
</dbReference>
<dbReference type="PROSITE" id="PS01173">
    <property type="entry name" value="LIPASE_GDXG_HIS"/>
    <property type="match status" value="1"/>
</dbReference>
<dbReference type="RefSeq" id="XP_009493989.1">
    <property type="nucleotide sequence ID" value="XM_009495714.1"/>
</dbReference>
<dbReference type="GO" id="GO:0004806">
    <property type="term" value="F:triacylglycerol lipase activity"/>
    <property type="evidence" value="ECO:0007669"/>
    <property type="project" value="TreeGrafter"/>
</dbReference>
<dbReference type="EMBL" id="KB932202">
    <property type="protein sequence ID" value="KCV72410.1"/>
    <property type="molecule type" value="Genomic_DNA"/>
</dbReference>
<feature type="region of interest" description="Disordered" evidence="3">
    <location>
        <begin position="1151"/>
        <end position="1189"/>
    </location>
</feature>
<evidence type="ECO:0000259" key="4">
    <source>
        <dbReference type="Pfam" id="PF07859"/>
    </source>
</evidence>
<dbReference type="GO" id="GO:0019433">
    <property type="term" value="P:triglyceride catabolic process"/>
    <property type="evidence" value="ECO:0007669"/>
    <property type="project" value="TreeGrafter"/>
</dbReference>
<evidence type="ECO:0000256" key="2">
    <source>
        <dbReference type="ARBA" id="ARBA00022801"/>
    </source>
</evidence>
<gene>
    <name evidence="5" type="ORF">H696_01806</name>
</gene>
<evidence type="ECO:0000313" key="5">
    <source>
        <dbReference type="EMBL" id="KCV72411.1"/>
    </source>
</evidence>
<evidence type="ECO:0000256" key="3">
    <source>
        <dbReference type="SAM" id="MobiDB-lite"/>
    </source>
</evidence>
<feature type="region of interest" description="Disordered" evidence="3">
    <location>
        <begin position="391"/>
        <end position="416"/>
    </location>
</feature>
<keyword evidence="6" id="KW-1185">Reference proteome</keyword>
<evidence type="ECO:0000313" key="6">
    <source>
        <dbReference type="Proteomes" id="UP000030693"/>
    </source>
</evidence>
<dbReference type="GeneID" id="20526531"/>
<feature type="compositionally biased region" description="Low complexity" evidence="3">
    <location>
        <begin position="1151"/>
        <end position="1176"/>
    </location>
</feature>
<dbReference type="EMBL" id="KB932202">
    <property type="protein sequence ID" value="KCV72411.1"/>
    <property type="molecule type" value="Genomic_DNA"/>
</dbReference>
<dbReference type="Proteomes" id="UP000030693">
    <property type="component" value="Unassembled WGS sequence"/>
</dbReference>
<name>A0A058ZEN8_FONAL</name>
<feature type="compositionally biased region" description="Low complexity" evidence="3">
    <location>
        <begin position="683"/>
        <end position="695"/>
    </location>
</feature>
<dbReference type="GO" id="GO:0005829">
    <property type="term" value="C:cytosol"/>
    <property type="evidence" value="ECO:0007669"/>
    <property type="project" value="TreeGrafter"/>
</dbReference>